<sequence length="96" mass="10502">MSKRSPTKGRLGWVPARQVPALLPKDPAFLYRDGKIRELLPDRTVESILIYALSSQILHTLASAGKGQASTHLPILGWRRGSAASHQRAGQLQGHL</sequence>
<dbReference type="Proteomes" id="UP000052978">
    <property type="component" value="Unassembled WGS sequence"/>
</dbReference>
<accession>S7N7M8</accession>
<evidence type="ECO:0000313" key="1">
    <source>
        <dbReference type="EMBL" id="EPQ13124.1"/>
    </source>
</evidence>
<protein>
    <submittedName>
        <fullName evidence="1">Uncharacterized protein</fullName>
    </submittedName>
</protein>
<keyword evidence="2" id="KW-1185">Reference proteome</keyword>
<dbReference type="AlphaFoldDB" id="S7N7M8"/>
<name>S7N7M8_MYOBR</name>
<reference evidence="1 2" key="1">
    <citation type="journal article" date="2013" name="Nat. Commun.">
        <title>Genome analysis reveals insights into physiology and longevity of the Brandt's bat Myotis brandtii.</title>
        <authorList>
            <person name="Seim I."/>
            <person name="Fang X."/>
            <person name="Xiong Z."/>
            <person name="Lobanov A.V."/>
            <person name="Huang Z."/>
            <person name="Ma S."/>
            <person name="Feng Y."/>
            <person name="Turanov A.A."/>
            <person name="Zhu Y."/>
            <person name="Lenz T.L."/>
            <person name="Gerashchenko M.V."/>
            <person name="Fan D."/>
            <person name="Hee Yim S."/>
            <person name="Yao X."/>
            <person name="Jordan D."/>
            <person name="Xiong Y."/>
            <person name="Ma Y."/>
            <person name="Lyapunov A.N."/>
            <person name="Chen G."/>
            <person name="Kulakova O.I."/>
            <person name="Sun Y."/>
            <person name="Lee S.G."/>
            <person name="Bronson R.T."/>
            <person name="Moskalev A.A."/>
            <person name="Sunyaev S.R."/>
            <person name="Zhang G."/>
            <person name="Krogh A."/>
            <person name="Wang J."/>
            <person name="Gladyshev V.N."/>
        </authorList>
    </citation>
    <scope>NUCLEOTIDE SEQUENCE [LARGE SCALE GENOMIC DNA]</scope>
</reference>
<dbReference type="EMBL" id="KE163671">
    <property type="protein sequence ID" value="EPQ13124.1"/>
    <property type="molecule type" value="Genomic_DNA"/>
</dbReference>
<gene>
    <name evidence="1" type="ORF">D623_10031234</name>
</gene>
<proteinExistence type="predicted"/>
<evidence type="ECO:0000313" key="2">
    <source>
        <dbReference type="Proteomes" id="UP000052978"/>
    </source>
</evidence>
<organism evidence="1 2">
    <name type="scientific">Myotis brandtii</name>
    <name type="common">Brandt's bat</name>
    <dbReference type="NCBI Taxonomy" id="109478"/>
    <lineage>
        <taxon>Eukaryota</taxon>
        <taxon>Metazoa</taxon>
        <taxon>Chordata</taxon>
        <taxon>Craniata</taxon>
        <taxon>Vertebrata</taxon>
        <taxon>Euteleostomi</taxon>
        <taxon>Mammalia</taxon>
        <taxon>Eutheria</taxon>
        <taxon>Laurasiatheria</taxon>
        <taxon>Chiroptera</taxon>
        <taxon>Yangochiroptera</taxon>
        <taxon>Vespertilionidae</taxon>
        <taxon>Myotis</taxon>
    </lineage>
</organism>